<dbReference type="PANTHER" id="PTHR10644">
    <property type="entry name" value="DNA REPAIR/RNA PROCESSING CPSF FAMILY"/>
    <property type="match status" value="1"/>
</dbReference>
<sequence>MVLFGKDHSSLSVSSADFLVDDEHLYFVIGDDDGNIHVFNYDPENPQSFSGQKLLKRGDFHVGSHIKSILMLPKEAFPQNVNDKEETRASKNQDSLCLCASQDGSMGVLISLPEKTYRRLYFIQGQLINTEDKVAGLNPISYRTSTYVSKTSNPARGILDGKLLYQYNNLERNKQKDMARKSGMPVETIIYDLLKIDRSLAYL</sequence>
<dbReference type="GO" id="GO:0005634">
    <property type="term" value="C:nucleus"/>
    <property type="evidence" value="ECO:0007669"/>
    <property type="project" value="InterPro"/>
</dbReference>
<name>L0P715_PNEJI</name>
<proteinExistence type="predicted"/>
<evidence type="ECO:0000313" key="2">
    <source>
        <dbReference type="EMBL" id="CCJ28188.1"/>
    </source>
</evidence>
<dbReference type="AlphaFoldDB" id="L0P715"/>
<dbReference type="STRING" id="1209962.L0P715"/>
<evidence type="ECO:0000313" key="4">
    <source>
        <dbReference type="Proteomes" id="UP000010422"/>
    </source>
</evidence>
<dbReference type="InterPro" id="IPR004871">
    <property type="entry name" value="RSE1/DDB1/CPSF1_C"/>
</dbReference>
<accession>L0P715</accession>
<dbReference type="EMBL" id="CAKM01000354">
    <property type="protein sequence ID" value="CCJ31592.1"/>
    <property type="molecule type" value="Genomic_DNA"/>
</dbReference>
<comment type="caution">
    <text evidence="2">The sequence shown here is derived from an EMBL/GenBank/DDBJ whole genome shotgun (WGS) entry which is preliminary data.</text>
</comment>
<dbReference type="VEuPathDB" id="FungiDB:PNEJI1_003411"/>
<dbReference type="InterPro" id="IPR050358">
    <property type="entry name" value="RSE1/DDB1/CFT1"/>
</dbReference>
<dbReference type="VEuPathDB" id="FungiDB:PNEJI1_003161"/>
<dbReference type="EMBL" id="CAKM01000025">
    <property type="protein sequence ID" value="CCJ28188.1"/>
    <property type="molecule type" value="Genomic_DNA"/>
</dbReference>
<evidence type="ECO:0000313" key="3">
    <source>
        <dbReference type="EMBL" id="CCJ31592.1"/>
    </source>
</evidence>
<protein>
    <recommendedName>
        <fullName evidence="1">RSE1/DDB1/CPSF1 C-terminal domain-containing protein</fullName>
    </recommendedName>
</protein>
<gene>
    <name evidence="2" type="ORF">PNEJI1_003161</name>
    <name evidence="3" type="ORF">PNEJI1_003411</name>
</gene>
<organism evidence="4">
    <name type="scientific">Pneumocystis jirovecii</name>
    <name type="common">Human pneumocystis pneumonia agent</name>
    <dbReference type="NCBI Taxonomy" id="42068"/>
    <lineage>
        <taxon>Eukaryota</taxon>
        <taxon>Fungi</taxon>
        <taxon>Dikarya</taxon>
        <taxon>Ascomycota</taxon>
        <taxon>Taphrinomycotina</taxon>
        <taxon>Pneumocystomycetes</taxon>
        <taxon>Pneumocystaceae</taxon>
        <taxon>Pneumocystis</taxon>
    </lineage>
</organism>
<dbReference type="Gene3D" id="2.130.10.10">
    <property type="entry name" value="YVTN repeat-like/Quinoprotein amine dehydrogenase"/>
    <property type="match status" value="1"/>
</dbReference>
<dbReference type="InterPro" id="IPR015943">
    <property type="entry name" value="WD40/YVTN_repeat-like_dom_sf"/>
</dbReference>
<evidence type="ECO:0000259" key="1">
    <source>
        <dbReference type="Pfam" id="PF03178"/>
    </source>
</evidence>
<dbReference type="Pfam" id="PF03178">
    <property type="entry name" value="CPSF_A"/>
    <property type="match status" value="1"/>
</dbReference>
<reference evidence="2 4" key="1">
    <citation type="journal article" date="2012" name="MBio">
        <title>De novo assembly of the Pneumocystis jirovecii genome from a single bronchoalveolar lavage fluid specimen from a patient.</title>
        <authorList>
            <person name="Cisse O.H."/>
            <person name="Pagni M."/>
            <person name="Hauser P.M."/>
        </authorList>
    </citation>
    <scope>NUCLEOTIDE SEQUENCE [LARGE SCALE GENOMIC DNA]</scope>
    <source>
        <strain evidence="2 4">SE8</strain>
    </source>
</reference>
<dbReference type="GO" id="GO:0003676">
    <property type="term" value="F:nucleic acid binding"/>
    <property type="evidence" value="ECO:0007669"/>
    <property type="project" value="InterPro"/>
</dbReference>
<feature type="domain" description="RSE1/DDB1/CPSF1 C-terminal" evidence="1">
    <location>
        <begin position="1"/>
        <end position="168"/>
    </location>
</feature>
<dbReference type="Proteomes" id="UP000010422">
    <property type="component" value="Unassembled WGS sequence"/>
</dbReference>